<dbReference type="EMBL" id="JAAGMP010001169">
    <property type="protein sequence ID" value="NEC21745.1"/>
    <property type="molecule type" value="Genomic_DNA"/>
</dbReference>
<dbReference type="InterPro" id="IPR000522">
    <property type="entry name" value="ABC_transptr_permease_BtuC"/>
</dbReference>
<evidence type="ECO:0000256" key="1">
    <source>
        <dbReference type="ARBA" id="ARBA00004651"/>
    </source>
</evidence>
<evidence type="ECO:0000256" key="8">
    <source>
        <dbReference type="SAM" id="Phobius"/>
    </source>
</evidence>
<dbReference type="AlphaFoldDB" id="A0A7K3S2L6"/>
<feature type="non-terminal residue" evidence="9">
    <location>
        <position position="1"/>
    </location>
</feature>
<feature type="transmembrane region" description="Helical" evidence="8">
    <location>
        <begin position="12"/>
        <end position="38"/>
    </location>
</feature>
<dbReference type="GO" id="GO:0033214">
    <property type="term" value="P:siderophore-iron import into cell"/>
    <property type="evidence" value="ECO:0007669"/>
    <property type="project" value="TreeGrafter"/>
</dbReference>
<feature type="transmembrane region" description="Helical" evidence="8">
    <location>
        <begin position="81"/>
        <end position="99"/>
    </location>
</feature>
<comment type="subcellular location">
    <subcellularLocation>
        <location evidence="1">Cell membrane</location>
        <topology evidence="1">Multi-pass membrane protein</topology>
    </subcellularLocation>
</comment>
<proteinExistence type="inferred from homology"/>
<sequence length="107" mass="11081">AVGLQVGAVRAGVVVAVALLCGAATAAAGPLMFVGLMVPHAVRWLTGPDWRWILVFSAVLAPVIVLIADVLGRLIVIPSELQVGVMMPLIGAPVLILLVRGSRVKEL</sequence>
<dbReference type="RefSeq" id="WP_164206025.1">
    <property type="nucleotide sequence ID" value="NZ_JAAGMP010001169.1"/>
</dbReference>
<keyword evidence="7 8" id="KW-0472">Membrane</keyword>
<evidence type="ECO:0000313" key="9">
    <source>
        <dbReference type="EMBL" id="NEC21745.1"/>
    </source>
</evidence>
<dbReference type="GO" id="GO:0005886">
    <property type="term" value="C:plasma membrane"/>
    <property type="evidence" value="ECO:0007669"/>
    <property type="project" value="UniProtKB-SubCell"/>
</dbReference>
<evidence type="ECO:0000256" key="5">
    <source>
        <dbReference type="ARBA" id="ARBA00022692"/>
    </source>
</evidence>
<gene>
    <name evidence="9" type="ORF">G3I50_26385</name>
</gene>
<keyword evidence="6 8" id="KW-1133">Transmembrane helix</keyword>
<dbReference type="Gene3D" id="1.10.3470.10">
    <property type="entry name" value="ABC transporter involved in vitamin B12 uptake, BtuC"/>
    <property type="match status" value="1"/>
</dbReference>
<evidence type="ECO:0000256" key="7">
    <source>
        <dbReference type="ARBA" id="ARBA00023136"/>
    </source>
</evidence>
<organism evidence="9 10">
    <name type="scientific">Streptomyces parvus</name>
    <dbReference type="NCBI Taxonomy" id="66428"/>
    <lineage>
        <taxon>Bacteria</taxon>
        <taxon>Bacillati</taxon>
        <taxon>Actinomycetota</taxon>
        <taxon>Actinomycetes</taxon>
        <taxon>Kitasatosporales</taxon>
        <taxon>Streptomycetaceae</taxon>
        <taxon>Streptomyces</taxon>
    </lineage>
</organism>
<keyword evidence="5 8" id="KW-0812">Transmembrane</keyword>
<evidence type="ECO:0000313" key="10">
    <source>
        <dbReference type="Proteomes" id="UP000469670"/>
    </source>
</evidence>
<dbReference type="PANTHER" id="PTHR30472:SF1">
    <property type="entry name" value="FE(3+) DICITRATE TRANSPORT SYSTEM PERMEASE PROTEIN FECC-RELATED"/>
    <property type="match status" value="1"/>
</dbReference>
<dbReference type="Proteomes" id="UP000469670">
    <property type="component" value="Unassembled WGS sequence"/>
</dbReference>
<evidence type="ECO:0000256" key="4">
    <source>
        <dbReference type="ARBA" id="ARBA00022475"/>
    </source>
</evidence>
<feature type="transmembrane region" description="Helical" evidence="8">
    <location>
        <begin position="50"/>
        <end position="75"/>
    </location>
</feature>
<reference evidence="9 10" key="1">
    <citation type="submission" date="2020-01" db="EMBL/GenBank/DDBJ databases">
        <title>Insect and environment-associated Actinomycetes.</title>
        <authorList>
            <person name="Currrie C."/>
            <person name="Chevrette M."/>
            <person name="Carlson C."/>
            <person name="Stubbendieck R."/>
            <person name="Wendt-Pienkowski E."/>
        </authorList>
    </citation>
    <scope>NUCLEOTIDE SEQUENCE [LARGE SCALE GENOMIC DNA]</scope>
    <source>
        <strain evidence="9 10">SID7590</strain>
    </source>
</reference>
<evidence type="ECO:0000256" key="6">
    <source>
        <dbReference type="ARBA" id="ARBA00022989"/>
    </source>
</evidence>
<comment type="caution">
    <text evidence="9">The sequence shown here is derived from an EMBL/GenBank/DDBJ whole genome shotgun (WGS) entry which is preliminary data.</text>
</comment>
<dbReference type="PANTHER" id="PTHR30472">
    <property type="entry name" value="FERRIC ENTEROBACTIN TRANSPORT SYSTEM PERMEASE PROTEIN"/>
    <property type="match status" value="1"/>
</dbReference>
<evidence type="ECO:0000256" key="2">
    <source>
        <dbReference type="ARBA" id="ARBA00007935"/>
    </source>
</evidence>
<accession>A0A7K3S2L6</accession>
<keyword evidence="4" id="KW-1003">Cell membrane</keyword>
<dbReference type="GO" id="GO:0022857">
    <property type="term" value="F:transmembrane transporter activity"/>
    <property type="evidence" value="ECO:0007669"/>
    <property type="project" value="InterPro"/>
</dbReference>
<dbReference type="InterPro" id="IPR037294">
    <property type="entry name" value="ABC_BtuC-like"/>
</dbReference>
<dbReference type="Pfam" id="PF01032">
    <property type="entry name" value="FecCD"/>
    <property type="match status" value="1"/>
</dbReference>
<comment type="similarity">
    <text evidence="2">Belongs to the binding-protein-dependent transport system permease family. FecCD subfamily.</text>
</comment>
<protein>
    <submittedName>
        <fullName evidence="9">Iron chelate uptake ABC transporter family permease subunit</fullName>
    </submittedName>
</protein>
<name>A0A7K3S2L6_9ACTN</name>
<evidence type="ECO:0000256" key="3">
    <source>
        <dbReference type="ARBA" id="ARBA00022448"/>
    </source>
</evidence>
<dbReference type="SUPFAM" id="SSF81345">
    <property type="entry name" value="ABC transporter involved in vitamin B12 uptake, BtuC"/>
    <property type="match status" value="1"/>
</dbReference>
<keyword evidence="3" id="KW-0813">Transport</keyword>